<name>A0A430A677_9ENTE</name>
<evidence type="ECO:0000256" key="6">
    <source>
        <dbReference type="ARBA" id="ARBA00022683"/>
    </source>
</evidence>
<proteinExistence type="predicted"/>
<dbReference type="GO" id="GO:0016301">
    <property type="term" value="F:kinase activity"/>
    <property type="evidence" value="ECO:0007669"/>
    <property type="project" value="UniProtKB-KW"/>
</dbReference>
<keyword evidence="2" id="KW-0813">Transport</keyword>
<dbReference type="CDD" id="cd00006">
    <property type="entry name" value="PTS_IIA_man"/>
    <property type="match status" value="1"/>
</dbReference>
<accession>A0A430A677</accession>
<comment type="subcellular location">
    <subcellularLocation>
        <location evidence="1">Cytoplasm</location>
    </subcellularLocation>
</comment>
<dbReference type="Proteomes" id="UP000287101">
    <property type="component" value="Unassembled WGS sequence"/>
</dbReference>
<gene>
    <name evidence="9" type="ORF">CBF31_08375</name>
</gene>
<evidence type="ECO:0000256" key="1">
    <source>
        <dbReference type="ARBA" id="ARBA00004496"/>
    </source>
</evidence>
<dbReference type="SUPFAM" id="SSF53062">
    <property type="entry name" value="PTS system fructose IIA component-like"/>
    <property type="match status" value="1"/>
</dbReference>
<sequence>MSKLVLTSHGIFCEELKKSVEMIFGPQEEIYTLALLPEEGEEDYVAKFEAIKAETAGEQLVVFADLLGGTPCNQISKYVMQGEDIELYSGMNMPMVISYLNAGMTGQPLNIIEEGPASIKRVNDLVPKLG</sequence>
<evidence type="ECO:0000313" key="10">
    <source>
        <dbReference type="Proteomes" id="UP000287101"/>
    </source>
</evidence>
<feature type="domain" description="PTS EIIA type-4" evidence="8">
    <location>
        <begin position="1"/>
        <end position="130"/>
    </location>
</feature>
<dbReference type="Pfam" id="PF03610">
    <property type="entry name" value="EIIA-man"/>
    <property type="match status" value="1"/>
</dbReference>
<keyword evidence="4" id="KW-0762">Sugar transport</keyword>
<reference evidence="9 10" key="1">
    <citation type="submission" date="2017-05" db="EMBL/GenBank/DDBJ databases">
        <title>Vagococcus spp. assemblies.</title>
        <authorList>
            <person name="Gulvik C.A."/>
        </authorList>
    </citation>
    <scope>NUCLEOTIDE SEQUENCE [LARGE SCALE GENOMIC DNA]</scope>
    <source>
        <strain evidence="9 10">CCUG 41755</strain>
    </source>
</reference>
<evidence type="ECO:0000256" key="5">
    <source>
        <dbReference type="ARBA" id="ARBA00022679"/>
    </source>
</evidence>
<dbReference type="InterPro" id="IPR051471">
    <property type="entry name" value="Bacterial_PTS_sugar_comp"/>
</dbReference>
<dbReference type="InterPro" id="IPR004701">
    <property type="entry name" value="PTS_EIIA_man-typ"/>
</dbReference>
<evidence type="ECO:0000313" key="9">
    <source>
        <dbReference type="EMBL" id="RSU02376.1"/>
    </source>
</evidence>
<dbReference type="Gene3D" id="3.40.50.510">
    <property type="entry name" value="Phosphotransferase system, mannose-type IIA component"/>
    <property type="match status" value="1"/>
</dbReference>
<dbReference type="InterPro" id="IPR033887">
    <property type="entry name" value="PTS_IIA_man"/>
</dbReference>
<keyword evidence="3" id="KW-0963">Cytoplasm</keyword>
<evidence type="ECO:0000256" key="4">
    <source>
        <dbReference type="ARBA" id="ARBA00022597"/>
    </source>
</evidence>
<dbReference type="GO" id="GO:0009401">
    <property type="term" value="P:phosphoenolpyruvate-dependent sugar phosphotransferase system"/>
    <property type="evidence" value="ECO:0007669"/>
    <property type="project" value="UniProtKB-KW"/>
</dbReference>
<dbReference type="EMBL" id="NGJY01000003">
    <property type="protein sequence ID" value="RSU02376.1"/>
    <property type="molecule type" value="Genomic_DNA"/>
</dbReference>
<evidence type="ECO:0000256" key="3">
    <source>
        <dbReference type="ARBA" id="ARBA00022490"/>
    </source>
</evidence>
<evidence type="ECO:0000256" key="2">
    <source>
        <dbReference type="ARBA" id="ARBA00022448"/>
    </source>
</evidence>
<dbReference type="InterPro" id="IPR036662">
    <property type="entry name" value="PTS_EIIA_man-typ_sf"/>
</dbReference>
<dbReference type="PANTHER" id="PTHR33799">
    <property type="entry name" value="PTS PERMEASE-RELATED-RELATED"/>
    <property type="match status" value="1"/>
</dbReference>
<organism evidence="9 10">
    <name type="scientific">Vagococcus fessus</name>
    <dbReference type="NCBI Taxonomy" id="120370"/>
    <lineage>
        <taxon>Bacteria</taxon>
        <taxon>Bacillati</taxon>
        <taxon>Bacillota</taxon>
        <taxon>Bacilli</taxon>
        <taxon>Lactobacillales</taxon>
        <taxon>Enterococcaceae</taxon>
        <taxon>Vagococcus</taxon>
    </lineage>
</organism>
<keyword evidence="5" id="KW-0808">Transferase</keyword>
<dbReference type="GO" id="GO:0005737">
    <property type="term" value="C:cytoplasm"/>
    <property type="evidence" value="ECO:0007669"/>
    <property type="project" value="UniProtKB-SubCell"/>
</dbReference>
<dbReference type="GO" id="GO:0016020">
    <property type="term" value="C:membrane"/>
    <property type="evidence" value="ECO:0007669"/>
    <property type="project" value="InterPro"/>
</dbReference>
<comment type="caution">
    <text evidence="9">The sequence shown here is derived from an EMBL/GenBank/DDBJ whole genome shotgun (WGS) entry which is preliminary data.</text>
</comment>
<protein>
    <submittedName>
        <fullName evidence="9">PTS fructose transporter subunit IIA</fullName>
    </submittedName>
</protein>
<evidence type="ECO:0000259" key="8">
    <source>
        <dbReference type="PROSITE" id="PS51096"/>
    </source>
</evidence>
<dbReference type="PANTHER" id="PTHR33799:SF1">
    <property type="entry name" value="PTS SYSTEM MANNOSE-SPECIFIC EIIAB COMPONENT-RELATED"/>
    <property type="match status" value="1"/>
</dbReference>
<dbReference type="PROSITE" id="PS51096">
    <property type="entry name" value="PTS_EIIA_TYPE_4"/>
    <property type="match status" value="1"/>
</dbReference>
<evidence type="ECO:0000256" key="7">
    <source>
        <dbReference type="ARBA" id="ARBA00022777"/>
    </source>
</evidence>
<keyword evidence="7" id="KW-0418">Kinase</keyword>
<keyword evidence="6" id="KW-0598">Phosphotransferase system</keyword>
<dbReference type="RefSeq" id="WP_126831973.1">
    <property type="nucleotide sequence ID" value="NZ_CBCRYB010000009.1"/>
</dbReference>
<dbReference type="OrthoDB" id="6623712at2"/>
<dbReference type="AlphaFoldDB" id="A0A430A677"/>
<keyword evidence="10" id="KW-1185">Reference proteome</keyword>